<sequence length="108" mass="13059">MYIVRTYLSETLPKQYSKIEEIAQDFQFLEKPTKEGFYRDIFTNDLIEVKKDKQIKIIHHMFITKINCSSLKAVYQAFQLREKPNKEGFYRDLEDNLIEIIKEEMQET</sequence>
<evidence type="ECO:0000313" key="1">
    <source>
        <dbReference type="EMBL" id="MBP2070758.1"/>
    </source>
</evidence>
<organism evidence="1 2">
    <name type="scientific">Thermoanaerobacterium butyriciformans</name>
    <dbReference type="NCBI Taxonomy" id="1702242"/>
    <lineage>
        <taxon>Bacteria</taxon>
        <taxon>Bacillati</taxon>
        <taxon>Bacillota</taxon>
        <taxon>Clostridia</taxon>
        <taxon>Thermoanaerobacterales</taxon>
        <taxon>Thermoanaerobacteraceae</taxon>
        <taxon>Thermoanaerobacterium</taxon>
    </lineage>
</organism>
<protein>
    <submittedName>
        <fullName evidence="1">Uncharacterized protein</fullName>
    </submittedName>
</protein>
<name>A0ABS4NAS2_9THEO</name>
<dbReference type="RefSeq" id="WP_209452737.1">
    <property type="nucleotide sequence ID" value="NZ_JAGGLT010000002.1"/>
</dbReference>
<keyword evidence="2" id="KW-1185">Reference proteome</keyword>
<evidence type="ECO:0000313" key="2">
    <source>
        <dbReference type="Proteomes" id="UP001166402"/>
    </source>
</evidence>
<reference evidence="1" key="1">
    <citation type="submission" date="2021-03" db="EMBL/GenBank/DDBJ databases">
        <title>Genomic Encyclopedia of Type Strains, Phase IV (KMG-IV): sequencing the most valuable type-strain genomes for metagenomic binning, comparative biology and taxonomic classification.</title>
        <authorList>
            <person name="Goeker M."/>
        </authorList>
    </citation>
    <scope>NUCLEOTIDE SEQUENCE</scope>
    <source>
        <strain evidence="1">DSM 101588</strain>
    </source>
</reference>
<gene>
    <name evidence="1" type="ORF">J2Z80_000256</name>
</gene>
<accession>A0ABS4NAS2</accession>
<comment type="caution">
    <text evidence="1">The sequence shown here is derived from an EMBL/GenBank/DDBJ whole genome shotgun (WGS) entry which is preliminary data.</text>
</comment>
<dbReference type="EMBL" id="JAGGLT010000002">
    <property type="protein sequence ID" value="MBP2070758.1"/>
    <property type="molecule type" value="Genomic_DNA"/>
</dbReference>
<proteinExistence type="predicted"/>
<dbReference type="Proteomes" id="UP001166402">
    <property type="component" value="Unassembled WGS sequence"/>
</dbReference>